<dbReference type="Proteomes" id="UP000323000">
    <property type="component" value="Chromosome 3"/>
</dbReference>
<accession>A0A5C7IGI6</accession>
<dbReference type="OrthoDB" id="1752144at2759"/>
<evidence type="ECO:0000313" key="2">
    <source>
        <dbReference type="EMBL" id="TXG68104.1"/>
    </source>
</evidence>
<reference evidence="3" key="1">
    <citation type="journal article" date="2019" name="Gigascience">
        <title>De novo genome assembly of the endangered Acer yangbiense, a plant species with extremely small populations endemic to Yunnan Province, China.</title>
        <authorList>
            <person name="Yang J."/>
            <person name="Wariss H.M."/>
            <person name="Tao L."/>
            <person name="Zhang R."/>
            <person name="Yun Q."/>
            <person name="Hollingsworth P."/>
            <person name="Dao Z."/>
            <person name="Luo G."/>
            <person name="Guo H."/>
            <person name="Ma Y."/>
            <person name="Sun W."/>
        </authorList>
    </citation>
    <scope>NUCLEOTIDE SEQUENCE [LARGE SCALE GENOMIC DNA]</scope>
    <source>
        <strain evidence="3">cv. Malutang</strain>
    </source>
</reference>
<protein>
    <submittedName>
        <fullName evidence="2">Uncharacterized protein</fullName>
    </submittedName>
</protein>
<name>A0A5C7IGI6_9ROSI</name>
<organism evidence="2 3">
    <name type="scientific">Acer yangbiense</name>
    <dbReference type="NCBI Taxonomy" id="1000413"/>
    <lineage>
        <taxon>Eukaryota</taxon>
        <taxon>Viridiplantae</taxon>
        <taxon>Streptophyta</taxon>
        <taxon>Embryophyta</taxon>
        <taxon>Tracheophyta</taxon>
        <taxon>Spermatophyta</taxon>
        <taxon>Magnoliopsida</taxon>
        <taxon>eudicotyledons</taxon>
        <taxon>Gunneridae</taxon>
        <taxon>Pentapetalae</taxon>
        <taxon>rosids</taxon>
        <taxon>malvids</taxon>
        <taxon>Sapindales</taxon>
        <taxon>Sapindaceae</taxon>
        <taxon>Hippocastanoideae</taxon>
        <taxon>Acereae</taxon>
        <taxon>Acer</taxon>
    </lineage>
</organism>
<feature type="region of interest" description="Disordered" evidence="1">
    <location>
        <begin position="78"/>
        <end position="122"/>
    </location>
</feature>
<dbReference type="AlphaFoldDB" id="A0A5C7IGI6"/>
<evidence type="ECO:0000256" key="1">
    <source>
        <dbReference type="SAM" id="MobiDB-lite"/>
    </source>
</evidence>
<sequence>MCNQLLKLIELPTAKSLVQLAKLEVGLTSFYSRNCSIEFPSLQHVFVVQCPNMKIFSHGVLIMPKLDRVKTGEFKFEIEDEMEDESEYETEDEIHDETEDGIGFETEDELSEEENSSDSLEL</sequence>
<proteinExistence type="predicted"/>
<dbReference type="EMBL" id="VAHF01000003">
    <property type="protein sequence ID" value="TXG68104.1"/>
    <property type="molecule type" value="Genomic_DNA"/>
</dbReference>
<keyword evidence="3" id="KW-1185">Reference proteome</keyword>
<comment type="caution">
    <text evidence="2">The sequence shown here is derived from an EMBL/GenBank/DDBJ whole genome shotgun (WGS) entry which is preliminary data.</text>
</comment>
<evidence type="ECO:0000313" key="3">
    <source>
        <dbReference type="Proteomes" id="UP000323000"/>
    </source>
</evidence>
<gene>
    <name evidence="2" type="ORF">EZV62_009379</name>
</gene>